<evidence type="ECO:0000256" key="7">
    <source>
        <dbReference type="PROSITE-ProRule" id="PRU00552"/>
    </source>
</evidence>
<accession>A0A9Q1QKP9</accession>
<evidence type="ECO:0000256" key="6">
    <source>
        <dbReference type="ARBA" id="ARBA00047984"/>
    </source>
</evidence>
<dbReference type="InterPro" id="IPR014001">
    <property type="entry name" value="Helicase_ATP-bd"/>
</dbReference>
<protein>
    <recommendedName>
        <fullName evidence="1">RNA helicase</fullName>
        <ecNumber evidence="1">3.6.4.13</ecNumber>
    </recommendedName>
</protein>
<dbReference type="SMART" id="SM00487">
    <property type="entry name" value="DEXDc"/>
    <property type="match status" value="1"/>
</dbReference>
<comment type="catalytic activity">
    <reaction evidence="6">
        <text>ATP + H2O = ADP + phosphate + H(+)</text>
        <dbReference type="Rhea" id="RHEA:13065"/>
        <dbReference type="ChEBI" id="CHEBI:15377"/>
        <dbReference type="ChEBI" id="CHEBI:15378"/>
        <dbReference type="ChEBI" id="CHEBI:30616"/>
        <dbReference type="ChEBI" id="CHEBI:43474"/>
        <dbReference type="ChEBI" id="CHEBI:456216"/>
        <dbReference type="EC" id="3.6.4.13"/>
    </reaction>
</comment>
<keyword evidence="3" id="KW-0378">Hydrolase</keyword>
<feature type="region of interest" description="Disordered" evidence="8">
    <location>
        <begin position="359"/>
        <end position="379"/>
    </location>
</feature>
<dbReference type="PANTHER" id="PTHR47963:SF3">
    <property type="entry name" value="DEAD-BOX ATP-DEPENDENT RNA HELICASE 47, MITOCHONDRIAL"/>
    <property type="match status" value="1"/>
</dbReference>
<reference evidence="12" key="1">
    <citation type="submission" date="2022-04" db="EMBL/GenBank/DDBJ databases">
        <title>Carnegiea gigantea Genome sequencing and assembly v2.</title>
        <authorList>
            <person name="Copetti D."/>
            <person name="Sanderson M.J."/>
            <person name="Burquez A."/>
            <person name="Wojciechowski M.F."/>
        </authorList>
    </citation>
    <scope>NUCLEOTIDE SEQUENCE</scope>
    <source>
        <strain evidence="12">SGP5-SGP5p</strain>
        <tissue evidence="12">Aerial part</tissue>
    </source>
</reference>
<organism evidence="12 13">
    <name type="scientific">Carnegiea gigantea</name>
    <dbReference type="NCBI Taxonomy" id="171969"/>
    <lineage>
        <taxon>Eukaryota</taxon>
        <taxon>Viridiplantae</taxon>
        <taxon>Streptophyta</taxon>
        <taxon>Embryophyta</taxon>
        <taxon>Tracheophyta</taxon>
        <taxon>Spermatophyta</taxon>
        <taxon>Magnoliopsida</taxon>
        <taxon>eudicotyledons</taxon>
        <taxon>Gunneridae</taxon>
        <taxon>Pentapetalae</taxon>
        <taxon>Caryophyllales</taxon>
        <taxon>Cactineae</taxon>
        <taxon>Cactaceae</taxon>
        <taxon>Cactoideae</taxon>
        <taxon>Echinocereeae</taxon>
        <taxon>Carnegiea</taxon>
    </lineage>
</organism>
<dbReference type="SUPFAM" id="SSF52540">
    <property type="entry name" value="P-loop containing nucleoside triphosphate hydrolases"/>
    <property type="match status" value="1"/>
</dbReference>
<comment type="caution">
    <text evidence="12">The sequence shown here is derived from an EMBL/GenBank/DDBJ whole genome shotgun (WGS) entry which is preliminary data.</text>
</comment>
<dbReference type="OrthoDB" id="10256233at2759"/>
<dbReference type="PROSITE" id="PS51195">
    <property type="entry name" value="Q_MOTIF"/>
    <property type="match status" value="1"/>
</dbReference>
<dbReference type="EC" id="3.6.4.13" evidence="1"/>
<evidence type="ECO:0000256" key="4">
    <source>
        <dbReference type="ARBA" id="ARBA00022806"/>
    </source>
</evidence>
<evidence type="ECO:0000256" key="5">
    <source>
        <dbReference type="ARBA" id="ARBA00022840"/>
    </source>
</evidence>
<dbReference type="InterPro" id="IPR050547">
    <property type="entry name" value="DEAD_box_RNA_helicases"/>
</dbReference>
<evidence type="ECO:0000256" key="3">
    <source>
        <dbReference type="ARBA" id="ARBA00022801"/>
    </source>
</evidence>
<evidence type="ECO:0000256" key="1">
    <source>
        <dbReference type="ARBA" id="ARBA00012552"/>
    </source>
</evidence>
<feature type="short sequence motif" description="Q motif" evidence="7">
    <location>
        <begin position="108"/>
        <end position="136"/>
    </location>
</feature>
<evidence type="ECO:0000259" key="9">
    <source>
        <dbReference type="PROSITE" id="PS51192"/>
    </source>
</evidence>
<dbReference type="PROSITE" id="PS51194">
    <property type="entry name" value="HELICASE_CTER"/>
    <property type="match status" value="1"/>
</dbReference>
<gene>
    <name evidence="12" type="ORF">Cgig2_000169</name>
</gene>
<dbReference type="SMART" id="SM00490">
    <property type="entry name" value="HELICc"/>
    <property type="match status" value="1"/>
</dbReference>
<dbReference type="Proteomes" id="UP001153076">
    <property type="component" value="Unassembled WGS sequence"/>
</dbReference>
<dbReference type="InterPro" id="IPR001650">
    <property type="entry name" value="Helicase_C-like"/>
</dbReference>
<evidence type="ECO:0000259" key="10">
    <source>
        <dbReference type="PROSITE" id="PS51194"/>
    </source>
</evidence>
<evidence type="ECO:0000313" key="12">
    <source>
        <dbReference type="EMBL" id="KAJ8445857.1"/>
    </source>
</evidence>
<name>A0A9Q1QKP9_9CARY</name>
<dbReference type="CDD" id="cd00268">
    <property type="entry name" value="DEADc"/>
    <property type="match status" value="1"/>
</dbReference>
<proteinExistence type="predicted"/>
<evidence type="ECO:0000256" key="8">
    <source>
        <dbReference type="SAM" id="MobiDB-lite"/>
    </source>
</evidence>
<feature type="domain" description="Helicase ATP-binding" evidence="9">
    <location>
        <begin position="139"/>
        <end position="340"/>
    </location>
</feature>
<keyword evidence="2" id="KW-0547">Nucleotide-binding</keyword>
<dbReference type="InterPro" id="IPR014014">
    <property type="entry name" value="RNA_helicase_DEAD_Q_motif"/>
</dbReference>
<dbReference type="GO" id="GO:0003724">
    <property type="term" value="F:RNA helicase activity"/>
    <property type="evidence" value="ECO:0007669"/>
    <property type="project" value="UniProtKB-EC"/>
</dbReference>
<dbReference type="InterPro" id="IPR011545">
    <property type="entry name" value="DEAD/DEAH_box_helicase_dom"/>
</dbReference>
<dbReference type="Pfam" id="PF00271">
    <property type="entry name" value="Helicase_C"/>
    <property type="match status" value="1"/>
</dbReference>
<dbReference type="PROSITE" id="PS51192">
    <property type="entry name" value="HELICASE_ATP_BIND_1"/>
    <property type="match status" value="1"/>
</dbReference>
<dbReference type="EMBL" id="JAKOGI010000069">
    <property type="protein sequence ID" value="KAJ8445857.1"/>
    <property type="molecule type" value="Genomic_DNA"/>
</dbReference>
<dbReference type="InterPro" id="IPR044742">
    <property type="entry name" value="DEAD/DEAH_RhlB"/>
</dbReference>
<feature type="domain" description="Helicase C-terminal" evidence="10">
    <location>
        <begin position="400"/>
        <end position="544"/>
    </location>
</feature>
<feature type="region of interest" description="Disordered" evidence="8">
    <location>
        <begin position="292"/>
        <end position="312"/>
    </location>
</feature>
<keyword evidence="5" id="KW-0067">ATP-binding</keyword>
<keyword evidence="13" id="KW-1185">Reference proteome</keyword>
<feature type="compositionally biased region" description="Polar residues" evidence="8">
    <location>
        <begin position="365"/>
        <end position="375"/>
    </location>
</feature>
<evidence type="ECO:0000259" key="11">
    <source>
        <dbReference type="PROSITE" id="PS51195"/>
    </source>
</evidence>
<dbReference type="Pfam" id="PF00270">
    <property type="entry name" value="DEAD"/>
    <property type="match status" value="1"/>
</dbReference>
<dbReference type="AlphaFoldDB" id="A0A9Q1QKP9"/>
<dbReference type="CDD" id="cd18787">
    <property type="entry name" value="SF2_C_DEAD"/>
    <property type="match status" value="1"/>
</dbReference>
<sequence length="568" mass="62186">MPTLVSSRLLFLVGDSLPLGRLFHVSRAACFPGNVRFLSRFSCENRPLTLASLGVKSEVDARKKNKVDRLDGLNAAAEVPKSKAKAVRVKEANQKKSLEVEAAPFAAKSFSELGLPPLLLKRLEEEGLAVPTDIQSTAIPTILEGHDAVIQSYTGSGKTLAYLLPILSEVGPLKKETANDEDPGRRKEVEAVIVAPSRELGMQIVREFEKLLGPTDKRMVQQLVGGANRARQEEALKKNKPAIVVGTPGRIAEISATGKLHTHGCRYLVLDEVDELLAFNFREDMHRILEHVGRRSGAGPQSRNEPLAQRTDRQTIMVSATVPFSVVRAARSWGRDPVLVQAKSVSSLESVTSSGPINLAGLSSDAPSESASQPHASAESLPPALKHYYCTSKLQHKVDTLRRCVHALGAKYVIVFMNQNKQLKDTVYKLEARGMGAAELHGDLSKLARSTVLKKFKRGELRVLVTNELAARGLDIPECDLVVNLDLPTDSIHYAHRAGRTGRLGRKGVIITICEQHELFVVKKIQKQLGVAFEPCDFVEGKLLVKKENLTQVKLTDCLHESSDEMGD</sequence>
<evidence type="ECO:0000313" key="13">
    <source>
        <dbReference type="Proteomes" id="UP001153076"/>
    </source>
</evidence>
<dbReference type="GO" id="GO:0016787">
    <property type="term" value="F:hydrolase activity"/>
    <property type="evidence" value="ECO:0007669"/>
    <property type="project" value="UniProtKB-KW"/>
</dbReference>
<keyword evidence="4" id="KW-0347">Helicase</keyword>
<dbReference type="Gene3D" id="3.40.50.300">
    <property type="entry name" value="P-loop containing nucleotide triphosphate hydrolases"/>
    <property type="match status" value="2"/>
</dbReference>
<dbReference type="InterPro" id="IPR027417">
    <property type="entry name" value="P-loop_NTPase"/>
</dbReference>
<feature type="domain" description="DEAD-box RNA helicase Q" evidence="11">
    <location>
        <begin position="108"/>
        <end position="136"/>
    </location>
</feature>
<dbReference type="PANTHER" id="PTHR47963">
    <property type="entry name" value="DEAD-BOX ATP-DEPENDENT RNA HELICASE 47, MITOCHONDRIAL"/>
    <property type="match status" value="1"/>
</dbReference>
<evidence type="ECO:0000256" key="2">
    <source>
        <dbReference type="ARBA" id="ARBA00022741"/>
    </source>
</evidence>
<dbReference type="GO" id="GO:0005524">
    <property type="term" value="F:ATP binding"/>
    <property type="evidence" value="ECO:0007669"/>
    <property type="project" value="UniProtKB-KW"/>
</dbReference>
<dbReference type="GO" id="GO:0003723">
    <property type="term" value="F:RNA binding"/>
    <property type="evidence" value="ECO:0007669"/>
    <property type="project" value="TreeGrafter"/>
</dbReference>